<protein>
    <submittedName>
        <fullName evidence="1">DUF3077 domain-containing protein</fullName>
    </submittedName>
</protein>
<dbReference type="Proteomes" id="UP001156215">
    <property type="component" value="Chromosome"/>
</dbReference>
<evidence type="ECO:0000313" key="1">
    <source>
        <dbReference type="EMBL" id="WAW09749.1"/>
    </source>
</evidence>
<dbReference type="RefSeq" id="WP_269308753.1">
    <property type="nucleotide sequence ID" value="NZ_CP098242.1"/>
</dbReference>
<name>A0A9E9P2C8_9BURK</name>
<gene>
    <name evidence="1" type="ORF">NB640_11050</name>
</gene>
<evidence type="ECO:0000313" key="2">
    <source>
        <dbReference type="Proteomes" id="UP001156215"/>
    </source>
</evidence>
<sequence length="103" mass="11393">MAKNHSTQNRPKAKLHQAKTTHCGFFTFNKDHPELFAVNPGVPVTVALDEAGNFVSTARNIAHSAFCNPDADSMYSIYCLLEMAMAVIETANHSLKMEVCHEQ</sequence>
<keyword evidence="2" id="KW-1185">Reference proteome</keyword>
<accession>A0A9E9P2C8</accession>
<proteinExistence type="predicted"/>
<dbReference type="AlphaFoldDB" id="A0A9E9P2C8"/>
<dbReference type="Pfam" id="PF11275">
    <property type="entry name" value="DUF3077"/>
    <property type="match status" value="1"/>
</dbReference>
<organism evidence="1 2">
    <name type="scientific">Oxalobacter vibrioformis</name>
    <dbReference type="NCBI Taxonomy" id="933080"/>
    <lineage>
        <taxon>Bacteria</taxon>
        <taxon>Pseudomonadati</taxon>
        <taxon>Pseudomonadota</taxon>
        <taxon>Betaproteobacteria</taxon>
        <taxon>Burkholderiales</taxon>
        <taxon>Oxalobacteraceae</taxon>
        <taxon>Oxalobacter</taxon>
    </lineage>
</organism>
<dbReference type="EMBL" id="CP098242">
    <property type="protein sequence ID" value="WAW09749.1"/>
    <property type="molecule type" value="Genomic_DNA"/>
</dbReference>
<dbReference type="InterPro" id="IPR021427">
    <property type="entry name" value="DUF3077"/>
</dbReference>
<dbReference type="KEGG" id="ovb:NB640_11050"/>
<reference evidence="1" key="1">
    <citation type="journal article" date="2022" name="Front. Microbiol.">
        <title>New perspectives on an old grouping: The genomic and phenotypic variability of Oxalobacter formigenes and the implications for calcium oxalate stone prevention.</title>
        <authorList>
            <person name="Chmiel J.A."/>
            <person name="Carr C."/>
            <person name="Stuivenberg G.A."/>
            <person name="Venema R."/>
            <person name="Chanyi R.M."/>
            <person name="Al K.F."/>
            <person name="Giguere D."/>
            <person name="Say H."/>
            <person name="Akouris P.P."/>
            <person name="Dominguez Romero S.A."/>
            <person name="Kwong A."/>
            <person name="Tai V."/>
            <person name="Koval S.F."/>
            <person name="Razvi H."/>
            <person name="Bjazevic J."/>
            <person name="Burton J.P."/>
        </authorList>
    </citation>
    <scope>NUCLEOTIDE SEQUENCE</scope>
    <source>
        <strain evidence="1">WoOx3</strain>
    </source>
</reference>